<accession>A0A521B238</accession>
<dbReference type="CDD" id="cd15482">
    <property type="entry name" value="Sialidase_non-viral"/>
    <property type="match status" value="1"/>
</dbReference>
<evidence type="ECO:0000259" key="3">
    <source>
        <dbReference type="Pfam" id="PF14870"/>
    </source>
</evidence>
<dbReference type="Pfam" id="PF02012">
    <property type="entry name" value="BNR"/>
    <property type="match status" value="1"/>
</dbReference>
<dbReference type="PANTHER" id="PTHR47199:SF2">
    <property type="entry name" value="PHOTOSYSTEM II STABILITY_ASSEMBLY FACTOR HCF136, CHLOROPLASTIC"/>
    <property type="match status" value="1"/>
</dbReference>
<gene>
    <name evidence="4" type="ORF">SAMN06265350_101623</name>
</gene>
<feature type="domain" description="Photosynthesis system II assembly factor Ycf48/Hcf136-like" evidence="3">
    <location>
        <begin position="102"/>
        <end position="165"/>
    </location>
</feature>
<dbReference type="AlphaFoldDB" id="A0A521B238"/>
<evidence type="ECO:0000256" key="1">
    <source>
        <dbReference type="ARBA" id="ARBA00022531"/>
    </source>
</evidence>
<dbReference type="GO" id="GO:0015979">
    <property type="term" value="P:photosynthesis"/>
    <property type="evidence" value="ECO:0007669"/>
    <property type="project" value="UniProtKB-KW"/>
</dbReference>
<dbReference type="EMBL" id="FXSZ01000001">
    <property type="protein sequence ID" value="SMO41147.1"/>
    <property type="molecule type" value="Genomic_DNA"/>
</dbReference>
<dbReference type="GO" id="GO:0009523">
    <property type="term" value="C:photosystem II"/>
    <property type="evidence" value="ECO:0007669"/>
    <property type="project" value="UniProtKB-KW"/>
</dbReference>
<reference evidence="4 5" key="1">
    <citation type="submission" date="2017-05" db="EMBL/GenBank/DDBJ databases">
        <authorList>
            <person name="Varghese N."/>
            <person name="Submissions S."/>
        </authorList>
    </citation>
    <scope>NUCLEOTIDE SEQUENCE [LARGE SCALE GENOMIC DNA]</scope>
    <source>
        <strain evidence="4 5">DSM 21342</strain>
    </source>
</reference>
<dbReference type="OrthoDB" id="9813892at2"/>
<keyword evidence="5" id="KW-1185">Reference proteome</keyword>
<dbReference type="SUPFAM" id="SSF110296">
    <property type="entry name" value="Oligoxyloglucan reducing end-specific cellobiohydrolase"/>
    <property type="match status" value="1"/>
</dbReference>
<evidence type="ECO:0000313" key="4">
    <source>
        <dbReference type="EMBL" id="SMO41147.1"/>
    </source>
</evidence>
<keyword evidence="1" id="KW-0602">Photosynthesis</keyword>
<sequence>MKKITLLFTLIFLVDITVVMAQRASIRQFSIPAPISIRALEVLNDSTAWFAGNNGYWGYTKNGGKTFTIDSISVDGKKIEFRGISVTPKGTIFLMGIASPGYIFRSANKGKTWDIVYKNDQSDWFMDSMKFTSDTEGWVLGDYNEGCLVLLHTTDAGESWARIPCGRLPSIDEEEAFFAASNSCFTVQGKKLMIASGGSKARVFISEDGGSSWTTHATPIMQGEKMTGIYSIASNGNKTIVVGGDYDKKEIHSKTKAISIDGGQTWKLMADGRGPGFGSCVQFAPASAAKVVVVAAMPGVFISNDTGKTWNKVGAESFYTCRFSPSGQTIWFAGAQGSIGKLVISSK</sequence>
<organism evidence="4 5">
    <name type="scientific">Solitalea koreensis</name>
    <dbReference type="NCBI Taxonomy" id="543615"/>
    <lineage>
        <taxon>Bacteria</taxon>
        <taxon>Pseudomonadati</taxon>
        <taxon>Bacteroidota</taxon>
        <taxon>Sphingobacteriia</taxon>
        <taxon>Sphingobacteriales</taxon>
        <taxon>Sphingobacteriaceae</taxon>
        <taxon>Solitalea</taxon>
    </lineage>
</organism>
<dbReference type="PANTHER" id="PTHR47199">
    <property type="entry name" value="PHOTOSYSTEM II STABILITY/ASSEMBLY FACTOR HCF136, CHLOROPLASTIC"/>
    <property type="match status" value="1"/>
</dbReference>
<dbReference type="Proteomes" id="UP000315971">
    <property type="component" value="Unassembled WGS sequence"/>
</dbReference>
<protein>
    <recommendedName>
        <fullName evidence="3">Photosynthesis system II assembly factor Ycf48/Hcf136-like domain-containing protein</fullName>
    </recommendedName>
</protein>
<name>A0A521B238_9SPHI</name>
<proteinExistence type="predicted"/>
<dbReference type="Gene3D" id="2.130.10.10">
    <property type="entry name" value="YVTN repeat-like/Quinoprotein amine dehydrogenase"/>
    <property type="match status" value="2"/>
</dbReference>
<evidence type="ECO:0000313" key="5">
    <source>
        <dbReference type="Proteomes" id="UP000315971"/>
    </source>
</evidence>
<evidence type="ECO:0000256" key="2">
    <source>
        <dbReference type="ARBA" id="ARBA00023276"/>
    </source>
</evidence>
<dbReference type="Pfam" id="PF14870">
    <property type="entry name" value="PSII_BNR"/>
    <property type="match status" value="1"/>
</dbReference>
<dbReference type="InterPro" id="IPR028203">
    <property type="entry name" value="PSII_CF48-like_dom"/>
</dbReference>
<keyword evidence="2" id="KW-0604">Photosystem II</keyword>
<dbReference type="InterPro" id="IPR015943">
    <property type="entry name" value="WD40/YVTN_repeat-like_dom_sf"/>
</dbReference>
<dbReference type="InterPro" id="IPR002860">
    <property type="entry name" value="BNR_rpt"/>
</dbReference>
<dbReference type="RefSeq" id="WP_142601344.1">
    <property type="nucleotide sequence ID" value="NZ_FXSZ01000001.1"/>
</dbReference>